<gene>
    <name evidence="2" type="ORF">ACFPZ3_08165</name>
</gene>
<accession>A0ABW1CGN2</accession>
<comment type="caution">
    <text evidence="2">The sequence shown here is derived from an EMBL/GenBank/DDBJ whole genome shotgun (WGS) entry which is preliminary data.</text>
</comment>
<dbReference type="Pfam" id="PF13749">
    <property type="entry name" value="HATPase_c_4"/>
    <property type="match status" value="1"/>
</dbReference>
<evidence type="ECO:0000313" key="3">
    <source>
        <dbReference type="Proteomes" id="UP001596058"/>
    </source>
</evidence>
<keyword evidence="2" id="KW-0547">Nucleotide-binding</keyword>
<proteinExistence type="predicted"/>
<keyword evidence="3" id="KW-1185">Reference proteome</keyword>
<feature type="region of interest" description="Disordered" evidence="1">
    <location>
        <begin position="13"/>
        <end position="33"/>
    </location>
</feature>
<keyword evidence="2" id="KW-0067">ATP-binding</keyword>
<evidence type="ECO:0000313" key="2">
    <source>
        <dbReference type="EMBL" id="MFC5823818.1"/>
    </source>
</evidence>
<evidence type="ECO:0000256" key="1">
    <source>
        <dbReference type="SAM" id="MobiDB-lite"/>
    </source>
</evidence>
<dbReference type="EMBL" id="JBHSPA010000011">
    <property type="protein sequence ID" value="MFC5823818.1"/>
    <property type="molecule type" value="Genomic_DNA"/>
</dbReference>
<dbReference type="RefSeq" id="WP_379513348.1">
    <property type="nucleotide sequence ID" value="NZ_JBHSPA010000011.1"/>
</dbReference>
<dbReference type="GO" id="GO:0005524">
    <property type="term" value="F:ATP binding"/>
    <property type="evidence" value="ECO:0007669"/>
    <property type="project" value="UniProtKB-KW"/>
</dbReference>
<protein>
    <submittedName>
        <fullName evidence="2">ATP-binding protein</fullName>
    </submittedName>
</protein>
<organism evidence="2 3">
    <name type="scientific">Nonomuraea insulae</name>
    <dbReference type="NCBI Taxonomy" id="1616787"/>
    <lineage>
        <taxon>Bacteria</taxon>
        <taxon>Bacillati</taxon>
        <taxon>Actinomycetota</taxon>
        <taxon>Actinomycetes</taxon>
        <taxon>Streptosporangiales</taxon>
        <taxon>Streptosporangiaceae</taxon>
        <taxon>Nonomuraea</taxon>
    </lineage>
</organism>
<reference evidence="3" key="1">
    <citation type="journal article" date="2019" name="Int. J. Syst. Evol. Microbiol.">
        <title>The Global Catalogue of Microorganisms (GCM) 10K type strain sequencing project: providing services to taxonomists for standard genome sequencing and annotation.</title>
        <authorList>
            <consortium name="The Broad Institute Genomics Platform"/>
            <consortium name="The Broad Institute Genome Sequencing Center for Infectious Disease"/>
            <person name="Wu L."/>
            <person name="Ma J."/>
        </authorList>
    </citation>
    <scope>NUCLEOTIDE SEQUENCE [LARGE SCALE GENOMIC DNA]</scope>
    <source>
        <strain evidence="3">CCUG 53903</strain>
    </source>
</reference>
<name>A0ABW1CGN2_9ACTN</name>
<dbReference type="Proteomes" id="UP001596058">
    <property type="component" value="Unassembled WGS sequence"/>
</dbReference>
<sequence length="209" mass="23413">MLTSMLVRAAQGEYGARRRARRDHCEPPRPRRGHLKMLEEVPLPGETRTVCENRSSGIRAMVSALRAAGMSPPQFDDRVSSFTVTIPNHALLNEDVVRWIEGLGERSLSDSQCIALAMLRNREILDNRSYRSATGVDSRVATAELGDLVARELVTQTGSRRWAQYELSQRGHRPPPGEAPASTRTDRRRQLLDALGDETLSRAELAWRS</sequence>
<feature type="region of interest" description="Disordered" evidence="1">
    <location>
        <begin position="166"/>
        <end position="187"/>
    </location>
</feature>